<protein>
    <submittedName>
        <fullName evidence="4">DinB family protein</fullName>
    </submittedName>
</protein>
<dbReference type="Pfam" id="PF05163">
    <property type="entry name" value="DinB"/>
    <property type="match status" value="1"/>
</dbReference>
<dbReference type="PANTHER" id="PTHR37302:SF1">
    <property type="entry name" value="PROTEIN DINB"/>
    <property type="match status" value="1"/>
</dbReference>
<feature type="binding site" evidence="3">
    <location>
        <position position="144"/>
    </location>
    <ligand>
        <name>a divalent metal cation</name>
        <dbReference type="ChEBI" id="CHEBI:60240"/>
    </ligand>
</feature>
<dbReference type="InterPro" id="IPR034660">
    <property type="entry name" value="DinB/YfiT-like"/>
</dbReference>
<dbReference type="InterPro" id="IPR007837">
    <property type="entry name" value="DinB"/>
</dbReference>
<evidence type="ECO:0000256" key="2">
    <source>
        <dbReference type="ARBA" id="ARBA00022723"/>
    </source>
</evidence>
<dbReference type="Proteomes" id="UP000014461">
    <property type="component" value="Unassembled WGS sequence"/>
</dbReference>
<gene>
    <name evidence="4" type="ORF">AALB_2647</name>
</gene>
<comment type="caution">
    <text evidence="4">The sequence shown here is derived from an EMBL/GenBank/DDBJ whole genome shotgun (WGS) entry which is preliminary data.</text>
</comment>
<dbReference type="EMBL" id="BARX01000017">
    <property type="protein sequence ID" value="GAD02567.1"/>
    <property type="molecule type" value="Genomic_DNA"/>
</dbReference>
<keyword evidence="2 3" id="KW-0479">Metal-binding</keyword>
<dbReference type="Gene3D" id="1.20.120.450">
    <property type="entry name" value="dinb family like domain"/>
    <property type="match status" value="1"/>
</dbReference>
<name>R9PMF4_AGAAL</name>
<evidence type="ECO:0000313" key="5">
    <source>
        <dbReference type="Proteomes" id="UP000014461"/>
    </source>
</evidence>
<dbReference type="GO" id="GO:0046872">
    <property type="term" value="F:metal ion binding"/>
    <property type="evidence" value="ECO:0007669"/>
    <property type="project" value="UniProtKB-KW"/>
</dbReference>
<dbReference type="SUPFAM" id="SSF109854">
    <property type="entry name" value="DinB/YfiT-like putative metalloenzymes"/>
    <property type="match status" value="1"/>
</dbReference>
<keyword evidence="5" id="KW-1185">Reference proteome</keyword>
<dbReference type="STRING" id="1331007.AALB_2647"/>
<comment type="similarity">
    <text evidence="1">Belongs to the DinB family.</text>
</comment>
<sequence>MSTAFALMAQYNQVMNRQLYACAAQLNEQQLKQDRKAFFGSIFATLNHILVGDTLWLQRFAKHPKGFSSLADIAVLPRPKALNEIIYEDFASLEQARVAMDMAIITFAEQLSPEYLQQALSYTNSKGEAQKKPFELLVLHFFNHQTHHRGQVSTLLSQCGIDLGVTDLLLQIPDA</sequence>
<dbReference type="OrthoDB" id="9807509at2"/>
<evidence type="ECO:0000313" key="4">
    <source>
        <dbReference type="EMBL" id="GAD02567.1"/>
    </source>
</evidence>
<dbReference type="PANTHER" id="PTHR37302">
    <property type="entry name" value="SLR1116 PROTEIN"/>
    <property type="match status" value="1"/>
</dbReference>
<evidence type="ECO:0000256" key="3">
    <source>
        <dbReference type="PIRSR" id="PIRSR607837-1"/>
    </source>
</evidence>
<evidence type="ECO:0000256" key="1">
    <source>
        <dbReference type="ARBA" id="ARBA00008635"/>
    </source>
</evidence>
<feature type="binding site" evidence="3">
    <location>
        <position position="148"/>
    </location>
    <ligand>
        <name>a divalent metal cation</name>
        <dbReference type="ChEBI" id="CHEBI:60240"/>
    </ligand>
</feature>
<feature type="binding site" evidence="3">
    <location>
        <position position="48"/>
    </location>
    <ligand>
        <name>a divalent metal cation</name>
        <dbReference type="ChEBI" id="CHEBI:60240"/>
    </ligand>
</feature>
<organism evidence="4 5">
    <name type="scientific">Agarivorans albus MKT 106</name>
    <dbReference type="NCBI Taxonomy" id="1331007"/>
    <lineage>
        <taxon>Bacteria</taxon>
        <taxon>Pseudomonadati</taxon>
        <taxon>Pseudomonadota</taxon>
        <taxon>Gammaproteobacteria</taxon>
        <taxon>Alteromonadales</taxon>
        <taxon>Alteromonadaceae</taxon>
        <taxon>Agarivorans</taxon>
    </lineage>
</organism>
<dbReference type="AlphaFoldDB" id="R9PMF4"/>
<proteinExistence type="inferred from homology"/>
<reference evidence="4" key="1">
    <citation type="journal article" date="2013" name="Genome Announc.">
        <title>Draft Genome Sequence of Agarivorans albus Strain MKT 106T, an Agarolytic Marine Bacterium.</title>
        <authorList>
            <person name="Yasuike M."/>
            <person name="Nakamura Y."/>
            <person name="Kai W."/>
            <person name="Fujiwara A."/>
            <person name="Fukui Y."/>
            <person name="Satomi M."/>
            <person name="Sano M."/>
        </authorList>
    </citation>
    <scope>NUCLEOTIDE SEQUENCE [LARGE SCALE GENOMIC DNA]</scope>
</reference>
<dbReference type="RefSeq" id="WP_016402334.1">
    <property type="nucleotide sequence ID" value="NZ_BARX01000017.1"/>
</dbReference>
<accession>R9PMF4</accession>